<sequence length="163" mass="16387">MSVLSSYRVADLVGNKGLNIAGMPSTIDLFLFPMLFSVRESRRGFTDYEATIGSAPTPAGAAGPTGAAGPVPTLAGPAGPVSRAPVPSLPAVSSTYAATVQPPLVSAKQLFSLDIGMYVGIAIVGGIVGGVVGGAIVGIILSFGVYKKHLDLKYVATPGSVNI</sequence>
<name>A0A397W4Q3_9GLOM</name>
<dbReference type="AlphaFoldDB" id="A0A397W4Q3"/>
<feature type="transmembrane region" description="Helical" evidence="1">
    <location>
        <begin position="20"/>
        <end position="38"/>
    </location>
</feature>
<reference evidence="2 3" key="1">
    <citation type="submission" date="2018-06" db="EMBL/GenBank/DDBJ databases">
        <title>Comparative genomics reveals the genomic features of Rhizophagus irregularis, R. cerebriforme, R. diaphanum and Gigaspora rosea, and their symbiotic lifestyle signature.</title>
        <authorList>
            <person name="Morin E."/>
            <person name="San Clemente H."/>
            <person name="Chen E.C.H."/>
            <person name="De La Providencia I."/>
            <person name="Hainaut M."/>
            <person name="Kuo A."/>
            <person name="Kohler A."/>
            <person name="Murat C."/>
            <person name="Tang N."/>
            <person name="Roy S."/>
            <person name="Loubradou J."/>
            <person name="Henrissat B."/>
            <person name="Grigoriev I.V."/>
            <person name="Corradi N."/>
            <person name="Roux C."/>
            <person name="Martin F.M."/>
        </authorList>
    </citation>
    <scope>NUCLEOTIDE SEQUENCE [LARGE SCALE GENOMIC DNA]</scope>
    <source>
        <strain evidence="2 3">DAOM 194757</strain>
    </source>
</reference>
<proteinExistence type="predicted"/>
<evidence type="ECO:0000313" key="3">
    <source>
        <dbReference type="Proteomes" id="UP000266673"/>
    </source>
</evidence>
<dbReference type="Proteomes" id="UP000266673">
    <property type="component" value="Unassembled WGS sequence"/>
</dbReference>
<gene>
    <name evidence="2" type="ORF">C2G38_2158264</name>
</gene>
<keyword evidence="1" id="KW-0472">Membrane</keyword>
<dbReference type="EMBL" id="QKWP01000070">
    <property type="protein sequence ID" value="RIB28289.1"/>
    <property type="molecule type" value="Genomic_DNA"/>
</dbReference>
<keyword evidence="1" id="KW-1133">Transmembrane helix</keyword>
<protein>
    <submittedName>
        <fullName evidence="2">Uncharacterized protein</fullName>
    </submittedName>
</protein>
<evidence type="ECO:0000313" key="2">
    <source>
        <dbReference type="EMBL" id="RIB28289.1"/>
    </source>
</evidence>
<organism evidence="2 3">
    <name type="scientific">Gigaspora rosea</name>
    <dbReference type="NCBI Taxonomy" id="44941"/>
    <lineage>
        <taxon>Eukaryota</taxon>
        <taxon>Fungi</taxon>
        <taxon>Fungi incertae sedis</taxon>
        <taxon>Mucoromycota</taxon>
        <taxon>Glomeromycotina</taxon>
        <taxon>Glomeromycetes</taxon>
        <taxon>Diversisporales</taxon>
        <taxon>Gigasporaceae</taxon>
        <taxon>Gigaspora</taxon>
    </lineage>
</organism>
<feature type="transmembrane region" description="Helical" evidence="1">
    <location>
        <begin position="118"/>
        <end position="146"/>
    </location>
</feature>
<accession>A0A397W4Q3</accession>
<comment type="caution">
    <text evidence="2">The sequence shown here is derived from an EMBL/GenBank/DDBJ whole genome shotgun (WGS) entry which is preliminary data.</text>
</comment>
<evidence type="ECO:0000256" key="1">
    <source>
        <dbReference type="SAM" id="Phobius"/>
    </source>
</evidence>
<keyword evidence="1" id="KW-0812">Transmembrane</keyword>
<keyword evidence="3" id="KW-1185">Reference proteome</keyword>